<feature type="binding site" evidence="11">
    <location>
        <begin position="9"/>
        <end position="16"/>
    </location>
    <ligand>
        <name>ATP</name>
        <dbReference type="ChEBI" id="CHEBI:30616"/>
    </ligand>
</feature>
<protein>
    <recommendedName>
        <fullName evidence="3 11">Thymidylate kinase</fullName>
        <ecNumber evidence="2 11">2.7.4.9</ecNumber>
    </recommendedName>
    <alternativeName>
        <fullName evidence="11">dTMP kinase</fullName>
    </alternativeName>
</protein>
<keyword evidence="5 11" id="KW-0545">Nucleotide biosynthesis</keyword>
<dbReference type="Proteomes" id="UP000521032">
    <property type="component" value="Unassembled WGS sequence"/>
</dbReference>
<keyword evidence="8 11" id="KW-0067">ATP-binding</keyword>
<dbReference type="InterPro" id="IPR018094">
    <property type="entry name" value="Thymidylate_kinase"/>
</dbReference>
<dbReference type="FunFam" id="3.40.50.300:FF:000225">
    <property type="entry name" value="Thymidylate kinase"/>
    <property type="match status" value="1"/>
</dbReference>
<dbReference type="GO" id="GO:0006233">
    <property type="term" value="P:dTDP biosynthetic process"/>
    <property type="evidence" value="ECO:0007669"/>
    <property type="project" value="InterPro"/>
</dbReference>
<dbReference type="PANTHER" id="PTHR10344:SF4">
    <property type="entry name" value="UMP-CMP KINASE 2, MITOCHONDRIAL"/>
    <property type="match status" value="1"/>
</dbReference>
<organism evidence="13 14">
    <name type="scientific">Phocicoccus schoeneichii</name>
    <dbReference type="NCBI Taxonomy" id="1812261"/>
    <lineage>
        <taxon>Bacteria</taxon>
        <taxon>Bacillati</taxon>
        <taxon>Bacillota</taxon>
        <taxon>Bacilli</taxon>
        <taxon>Bacillales</taxon>
        <taxon>Salinicoccaceae</taxon>
        <taxon>Phocicoccus</taxon>
    </lineage>
</organism>
<dbReference type="GO" id="GO:0005829">
    <property type="term" value="C:cytosol"/>
    <property type="evidence" value="ECO:0007669"/>
    <property type="project" value="TreeGrafter"/>
</dbReference>
<evidence type="ECO:0000256" key="1">
    <source>
        <dbReference type="ARBA" id="ARBA00009776"/>
    </source>
</evidence>
<dbReference type="AlphaFoldDB" id="A0A6V7R0A2"/>
<dbReference type="InterPro" id="IPR018095">
    <property type="entry name" value="Thymidylate_kin_CS"/>
</dbReference>
<dbReference type="HAMAP" id="MF_00165">
    <property type="entry name" value="Thymidylate_kinase"/>
    <property type="match status" value="1"/>
</dbReference>
<evidence type="ECO:0000256" key="3">
    <source>
        <dbReference type="ARBA" id="ARBA00017144"/>
    </source>
</evidence>
<dbReference type="GO" id="GO:0005524">
    <property type="term" value="F:ATP binding"/>
    <property type="evidence" value="ECO:0007669"/>
    <property type="project" value="UniProtKB-UniRule"/>
</dbReference>
<evidence type="ECO:0000259" key="12">
    <source>
        <dbReference type="Pfam" id="PF02223"/>
    </source>
</evidence>
<dbReference type="CDD" id="cd01672">
    <property type="entry name" value="TMPK"/>
    <property type="match status" value="1"/>
</dbReference>
<comment type="function">
    <text evidence="10 11">Phosphorylation of dTMP to form dTDP in both de novo and salvage pathways of dTTP synthesis.</text>
</comment>
<evidence type="ECO:0000313" key="13">
    <source>
        <dbReference type="EMBL" id="CAD2070498.1"/>
    </source>
</evidence>
<keyword evidence="6 11" id="KW-0547">Nucleotide-binding</keyword>
<dbReference type="NCBIfam" id="TIGR00041">
    <property type="entry name" value="DTMP_kinase"/>
    <property type="match status" value="1"/>
</dbReference>
<dbReference type="PANTHER" id="PTHR10344">
    <property type="entry name" value="THYMIDYLATE KINASE"/>
    <property type="match status" value="1"/>
</dbReference>
<dbReference type="RefSeq" id="WP_186084277.1">
    <property type="nucleotide sequence ID" value="NZ_BMDB01000003.1"/>
</dbReference>
<comment type="similarity">
    <text evidence="1 11">Belongs to the thymidylate kinase family.</text>
</comment>
<keyword evidence="7 11" id="KW-0418">Kinase</keyword>
<dbReference type="PROSITE" id="PS01331">
    <property type="entry name" value="THYMIDYLATE_KINASE"/>
    <property type="match status" value="1"/>
</dbReference>
<reference evidence="13 14" key="1">
    <citation type="submission" date="2020-07" db="EMBL/GenBank/DDBJ databases">
        <authorList>
            <person name="Criscuolo A."/>
        </authorList>
    </citation>
    <scope>NUCLEOTIDE SEQUENCE [LARGE SCALE GENOMIC DNA]</scope>
    <source>
        <strain evidence="14">CIP 111030</strain>
    </source>
</reference>
<feature type="domain" description="Thymidylate kinase-like" evidence="12">
    <location>
        <begin position="7"/>
        <end position="193"/>
    </location>
</feature>
<comment type="catalytic activity">
    <reaction evidence="9 11">
        <text>dTMP + ATP = dTDP + ADP</text>
        <dbReference type="Rhea" id="RHEA:13517"/>
        <dbReference type="ChEBI" id="CHEBI:30616"/>
        <dbReference type="ChEBI" id="CHEBI:58369"/>
        <dbReference type="ChEBI" id="CHEBI:63528"/>
        <dbReference type="ChEBI" id="CHEBI:456216"/>
        <dbReference type="EC" id="2.7.4.9"/>
    </reaction>
</comment>
<dbReference type="EMBL" id="CAJEWE010000003">
    <property type="protein sequence ID" value="CAD2070498.1"/>
    <property type="molecule type" value="Genomic_DNA"/>
</dbReference>
<dbReference type="EC" id="2.7.4.9" evidence="2 11"/>
<dbReference type="GO" id="GO:0006235">
    <property type="term" value="P:dTTP biosynthetic process"/>
    <property type="evidence" value="ECO:0007669"/>
    <property type="project" value="UniProtKB-UniRule"/>
</dbReference>
<comment type="caution">
    <text evidence="13">The sequence shown here is derived from an EMBL/GenBank/DDBJ whole genome shotgun (WGS) entry which is preliminary data.</text>
</comment>
<evidence type="ECO:0000256" key="10">
    <source>
        <dbReference type="ARBA" id="ARBA00057735"/>
    </source>
</evidence>
<name>A0A6V7R0A2_9BACL</name>
<dbReference type="Pfam" id="PF02223">
    <property type="entry name" value="Thymidylate_kin"/>
    <property type="match status" value="1"/>
</dbReference>
<evidence type="ECO:0000256" key="11">
    <source>
        <dbReference type="HAMAP-Rule" id="MF_00165"/>
    </source>
</evidence>
<evidence type="ECO:0000256" key="7">
    <source>
        <dbReference type="ARBA" id="ARBA00022777"/>
    </source>
</evidence>
<dbReference type="InterPro" id="IPR027417">
    <property type="entry name" value="P-loop_NTPase"/>
</dbReference>
<evidence type="ECO:0000256" key="6">
    <source>
        <dbReference type="ARBA" id="ARBA00022741"/>
    </source>
</evidence>
<sequence length="209" mass="23589">MSVFITFEGPEGSGKSTVIKAVQKHFEKETEVMVTREPGGIHVSEKIRDIILDEDSEIDGITEALLFAASRRVHLTEKILPALEDGQMVLCDRYIDSSLAYQGIARNLGFDTVMEINKIAVENHMPDLTLYLKLDPEIGLSRKKTNDVEHNRLDNEELDFHKRVVLGYNKLSELYSERIVTIDASEPLEVVIESAIDQITTFIKSRGDL</sequence>
<proteinExistence type="inferred from homology"/>
<evidence type="ECO:0000256" key="9">
    <source>
        <dbReference type="ARBA" id="ARBA00048743"/>
    </source>
</evidence>
<accession>A0A6V7R0A2</accession>
<dbReference type="GO" id="GO:0004798">
    <property type="term" value="F:dTMP kinase activity"/>
    <property type="evidence" value="ECO:0007669"/>
    <property type="project" value="UniProtKB-UniRule"/>
</dbReference>
<dbReference type="GO" id="GO:0006227">
    <property type="term" value="P:dUDP biosynthetic process"/>
    <property type="evidence" value="ECO:0007669"/>
    <property type="project" value="TreeGrafter"/>
</dbReference>
<evidence type="ECO:0000256" key="2">
    <source>
        <dbReference type="ARBA" id="ARBA00012980"/>
    </source>
</evidence>
<evidence type="ECO:0000256" key="8">
    <source>
        <dbReference type="ARBA" id="ARBA00022840"/>
    </source>
</evidence>
<dbReference type="Gene3D" id="3.40.50.300">
    <property type="entry name" value="P-loop containing nucleotide triphosphate hydrolases"/>
    <property type="match status" value="1"/>
</dbReference>
<evidence type="ECO:0000313" key="14">
    <source>
        <dbReference type="Proteomes" id="UP000521032"/>
    </source>
</evidence>
<keyword evidence="14" id="KW-1185">Reference proteome</keyword>
<dbReference type="InterPro" id="IPR039430">
    <property type="entry name" value="Thymidylate_kin-like_dom"/>
</dbReference>
<gene>
    <name evidence="13" type="primary">tmk_2</name>
    <name evidence="11" type="synonym">tmk</name>
    <name evidence="13" type="ORF">JEOSCH030_00013</name>
</gene>
<dbReference type="SUPFAM" id="SSF52540">
    <property type="entry name" value="P-loop containing nucleoside triphosphate hydrolases"/>
    <property type="match status" value="1"/>
</dbReference>
<keyword evidence="4 11" id="KW-0808">Transferase</keyword>
<evidence type="ECO:0000256" key="4">
    <source>
        <dbReference type="ARBA" id="ARBA00022679"/>
    </source>
</evidence>
<evidence type="ECO:0000256" key="5">
    <source>
        <dbReference type="ARBA" id="ARBA00022727"/>
    </source>
</evidence>